<dbReference type="Pfam" id="PF00015">
    <property type="entry name" value="MCPsignal"/>
    <property type="match status" value="1"/>
</dbReference>
<evidence type="ECO:0000259" key="12">
    <source>
        <dbReference type="PROSITE" id="PS50885"/>
    </source>
</evidence>
<evidence type="ECO:0000256" key="1">
    <source>
        <dbReference type="ARBA" id="ARBA00004651"/>
    </source>
</evidence>
<gene>
    <name evidence="13" type="ORF">ACFPM4_20090</name>
</gene>
<evidence type="ECO:0000313" key="14">
    <source>
        <dbReference type="Proteomes" id="UP001596147"/>
    </source>
</evidence>
<evidence type="ECO:0000256" key="3">
    <source>
        <dbReference type="ARBA" id="ARBA00022692"/>
    </source>
</evidence>
<dbReference type="PANTHER" id="PTHR32089">
    <property type="entry name" value="METHYL-ACCEPTING CHEMOTAXIS PROTEIN MCPB"/>
    <property type="match status" value="1"/>
</dbReference>
<dbReference type="PROSITE" id="PS50111">
    <property type="entry name" value="CHEMOTAXIS_TRANSDUC_2"/>
    <property type="match status" value="1"/>
</dbReference>
<dbReference type="SUPFAM" id="SSF58104">
    <property type="entry name" value="Methyl-accepting chemotaxis protein (MCP) signaling domain"/>
    <property type="match status" value="1"/>
</dbReference>
<dbReference type="RefSeq" id="WP_382355860.1">
    <property type="nucleotide sequence ID" value="NZ_JBHSMC010000045.1"/>
</dbReference>
<accession>A0ABW0LMA9</accession>
<feature type="coiled-coil region" evidence="9">
    <location>
        <begin position="519"/>
        <end position="581"/>
    </location>
</feature>
<dbReference type="Pfam" id="PF17200">
    <property type="entry name" value="sCache_2"/>
    <property type="match status" value="1"/>
</dbReference>
<evidence type="ECO:0000256" key="10">
    <source>
        <dbReference type="SAM" id="Phobius"/>
    </source>
</evidence>
<proteinExistence type="inferred from homology"/>
<sequence length="587" mass="64923">MPLLKIFTIFKSSIKAKLVSVSFLLLSIPLILSGAFSYYESKSSLDELGATNLKNSVEMTIMLIQSLNEEVQNGNLTRDEAHEKVKTFILGKKNQDGTRPVNENFDLGENGYMYILDQNGEYIADRFSEGEIVWHLEDKNGKKFVQEIIELGNNGGGITYYDWKLPGKDDEFGEIITYTKIDPVWGWIVNASTYMEDFNQPANNILNLVLIITGISLIIGSILIWLFANYITKPIKLVAKQMNHLANGDLTHEPIKTKATDEIGLLSNEMNQMHDSLKGIIRHVHDASDTITSQSDEFTQSTNEVREAGEQIASTMQELASGTESQASSATMLSEMMDNFTVKLQTINDNGTAIEKSSEVVLTMTEEGRSLMDNSVLQMENIHQKVQLAVENMKELDAETREISTLIQVIQDIAAQTNLLSLNAAIEAARAGEHGKGFAVVASEVRKLSEQVASSVEQITAIVKRILQGADQTVDSLQSSYEVVEEGTNQIKVTGETFVNINESITNMVERIQIMNVNLQDLTKNSNQMQNSIEEIAAVSQESAAGVEQAAATTEQTSSSMEEIARGAEQLAELAEKLNTQINQFKL</sequence>
<keyword evidence="4 10" id="KW-1133">Transmembrane helix</keyword>
<dbReference type="Pfam" id="PF00672">
    <property type="entry name" value="HAMP"/>
    <property type="match status" value="1"/>
</dbReference>
<dbReference type="CDD" id="cd11386">
    <property type="entry name" value="MCP_signal"/>
    <property type="match status" value="1"/>
</dbReference>
<keyword evidence="6 8" id="KW-0807">Transducer</keyword>
<evidence type="ECO:0000256" key="5">
    <source>
        <dbReference type="ARBA" id="ARBA00023136"/>
    </source>
</evidence>
<dbReference type="PANTHER" id="PTHR32089:SF114">
    <property type="entry name" value="METHYL-ACCEPTING CHEMOTAXIS PROTEIN MCPB"/>
    <property type="match status" value="1"/>
</dbReference>
<evidence type="ECO:0000259" key="11">
    <source>
        <dbReference type="PROSITE" id="PS50111"/>
    </source>
</evidence>
<dbReference type="SMART" id="SM00304">
    <property type="entry name" value="HAMP"/>
    <property type="match status" value="1"/>
</dbReference>
<dbReference type="SMART" id="SM00283">
    <property type="entry name" value="MA"/>
    <property type="match status" value="1"/>
</dbReference>
<dbReference type="SMART" id="SM01049">
    <property type="entry name" value="Cache_2"/>
    <property type="match status" value="1"/>
</dbReference>
<dbReference type="Gene3D" id="1.10.287.950">
    <property type="entry name" value="Methyl-accepting chemotaxis protein"/>
    <property type="match status" value="1"/>
</dbReference>
<keyword evidence="5 10" id="KW-0472">Membrane</keyword>
<dbReference type="InterPro" id="IPR003660">
    <property type="entry name" value="HAMP_dom"/>
</dbReference>
<keyword evidence="9" id="KW-0175">Coiled coil</keyword>
<name>A0ABW0LMA9_9BACI</name>
<evidence type="ECO:0000313" key="13">
    <source>
        <dbReference type="EMBL" id="MFC5467030.1"/>
    </source>
</evidence>
<feature type="transmembrane region" description="Helical" evidence="10">
    <location>
        <begin position="205"/>
        <end position="228"/>
    </location>
</feature>
<dbReference type="PROSITE" id="PS50885">
    <property type="entry name" value="HAMP"/>
    <property type="match status" value="1"/>
</dbReference>
<dbReference type="EMBL" id="JBHSMC010000045">
    <property type="protein sequence ID" value="MFC5467030.1"/>
    <property type="molecule type" value="Genomic_DNA"/>
</dbReference>
<dbReference type="Gene3D" id="3.30.450.20">
    <property type="entry name" value="PAS domain"/>
    <property type="match status" value="1"/>
</dbReference>
<feature type="domain" description="HAMP" evidence="12">
    <location>
        <begin position="229"/>
        <end position="282"/>
    </location>
</feature>
<evidence type="ECO:0000256" key="7">
    <source>
        <dbReference type="ARBA" id="ARBA00029447"/>
    </source>
</evidence>
<evidence type="ECO:0000256" key="2">
    <source>
        <dbReference type="ARBA" id="ARBA00022475"/>
    </source>
</evidence>
<keyword evidence="2" id="KW-1003">Cell membrane</keyword>
<keyword evidence="14" id="KW-1185">Reference proteome</keyword>
<dbReference type="InterPro" id="IPR004089">
    <property type="entry name" value="MCPsignal_dom"/>
</dbReference>
<dbReference type="Proteomes" id="UP001596147">
    <property type="component" value="Unassembled WGS sequence"/>
</dbReference>
<evidence type="ECO:0000256" key="8">
    <source>
        <dbReference type="PROSITE-ProRule" id="PRU00284"/>
    </source>
</evidence>
<evidence type="ECO:0000256" key="9">
    <source>
        <dbReference type="SAM" id="Coils"/>
    </source>
</evidence>
<evidence type="ECO:0000256" key="4">
    <source>
        <dbReference type="ARBA" id="ARBA00022989"/>
    </source>
</evidence>
<protein>
    <submittedName>
        <fullName evidence="13">Methyl-accepting chemotaxis protein</fullName>
    </submittedName>
</protein>
<evidence type="ECO:0000256" key="6">
    <source>
        <dbReference type="ARBA" id="ARBA00023224"/>
    </source>
</evidence>
<comment type="similarity">
    <text evidence="7">Belongs to the methyl-accepting chemotaxis (MCP) protein family.</text>
</comment>
<organism evidence="13 14">
    <name type="scientific">Lederbergia graminis</name>
    <dbReference type="NCBI Taxonomy" id="735518"/>
    <lineage>
        <taxon>Bacteria</taxon>
        <taxon>Bacillati</taxon>
        <taxon>Bacillota</taxon>
        <taxon>Bacilli</taxon>
        <taxon>Bacillales</taxon>
        <taxon>Bacillaceae</taxon>
        <taxon>Lederbergia</taxon>
    </lineage>
</organism>
<dbReference type="Gene3D" id="6.10.340.10">
    <property type="match status" value="1"/>
</dbReference>
<dbReference type="CDD" id="cd06225">
    <property type="entry name" value="HAMP"/>
    <property type="match status" value="1"/>
</dbReference>
<dbReference type="InterPro" id="IPR033480">
    <property type="entry name" value="sCache_2"/>
</dbReference>
<keyword evidence="3 10" id="KW-0812">Transmembrane</keyword>
<comment type="subcellular location">
    <subcellularLocation>
        <location evidence="1">Cell membrane</location>
        <topology evidence="1">Multi-pass membrane protein</topology>
    </subcellularLocation>
</comment>
<reference evidence="14" key="1">
    <citation type="journal article" date="2019" name="Int. J. Syst. Evol. Microbiol.">
        <title>The Global Catalogue of Microorganisms (GCM) 10K type strain sequencing project: providing services to taxonomists for standard genome sequencing and annotation.</title>
        <authorList>
            <consortium name="The Broad Institute Genomics Platform"/>
            <consortium name="The Broad Institute Genome Sequencing Center for Infectious Disease"/>
            <person name="Wu L."/>
            <person name="Ma J."/>
        </authorList>
    </citation>
    <scope>NUCLEOTIDE SEQUENCE [LARGE SCALE GENOMIC DNA]</scope>
    <source>
        <strain evidence="14">CGMCC 1.12237</strain>
    </source>
</reference>
<feature type="domain" description="Methyl-accepting transducer" evidence="11">
    <location>
        <begin position="301"/>
        <end position="551"/>
    </location>
</feature>
<comment type="caution">
    <text evidence="13">The sequence shown here is derived from an EMBL/GenBank/DDBJ whole genome shotgun (WGS) entry which is preliminary data.</text>
</comment>